<protein>
    <submittedName>
        <fullName evidence="4">Sugar/nucleoside kinase (Ribokinase family)</fullName>
    </submittedName>
</protein>
<evidence type="ECO:0000313" key="4">
    <source>
        <dbReference type="EMBL" id="PRY45565.1"/>
    </source>
</evidence>
<keyword evidence="5" id="KW-1185">Reference proteome</keyword>
<dbReference type="Gene3D" id="3.40.1190.20">
    <property type="match status" value="1"/>
</dbReference>
<dbReference type="OrthoDB" id="9813569at2"/>
<keyword evidence="1" id="KW-0808">Transferase</keyword>
<sequence>MSLLTVGSVAFDALETPFGKTDKIIGGAATYITLSASYFTKDNNLVAVVGDDFPQSMIDDLNQHGINTEGLEIRQGEKTFFWSGKYHDDMNTRDTVEVQLNVMEHFDPIIPDAYQDCQYLMLGNTAPAIQQKVIERLNNRPKLIVLDTMNLWIDIANDDLMNLLKLVDVLVVNDEEARQLTRQPSLVKAAAKIKEMGPQTVIIKKGEHGALLFQNDQIFFAPALPLAEVFDPTGAGDTFAGGFIGHLAKTDDISFDNMKRAIIYGSAMASFCVEKFGAERILNLTDEEIKTRVDEFVKLSAFGL</sequence>
<dbReference type="EMBL" id="PVTE01000002">
    <property type="protein sequence ID" value="PRY45565.1"/>
    <property type="molecule type" value="Genomic_DNA"/>
</dbReference>
<gene>
    <name evidence="4" type="ORF">CLV58_102314</name>
</gene>
<dbReference type="InterPro" id="IPR011611">
    <property type="entry name" value="PfkB_dom"/>
</dbReference>
<keyword evidence="2 4" id="KW-0418">Kinase</keyword>
<evidence type="ECO:0000256" key="1">
    <source>
        <dbReference type="ARBA" id="ARBA00022679"/>
    </source>
</evidence>
<organism evidence="4 5">
    <name type="scientific">Spirosoma oryzae</name>
    <dbReference type="NCBI Taxonomy" id="1469603"/>
    <lineage>
        <taxon>Bacteria</taxon>
        <taxon>Pseudomonadati</taxon>
        <taxon>Bacteroidota</taxon>
        <taxon>Cytophagia</taxon>
        <taxon>Cytophagales</taxon>
        <taxon>Cytophagaceae</taxon>
        <taxon>Spirosoma</taxon>
    </lineage>
</organism>
<dbReference type="Proteomes" id="UP000238375">
    <property type="component" value="Unassembled WGS sequence"/>
</dbReference>
<dbReference type="Pfam" id="PF00294">
    <property type="entry name" value="PfkB"/>
    <property type="match status" value="1"/>
</dbReference>
<dbReference type="InterPro" id="IPR002173">
    <property type="entry name" value="Carboh/pur_kinase_PfkB_CS"/>
</dbReference>
<reference evidence="4 5" key="1">
    <citation type="submission" date="2018-03" db="EMBL/GenBank/DDBJ databases">
        <title>Genomic Encyclopedia of Archaeal and Bacterial Type Strains, Phase II (KMG-II): from individual species to whole genera.</title>
        <authorList>
            <person name="Goeker M."/>
        </authorList>
    </citation>
    <scope>NUCLEOTIDE SEQUENCE [LARGE SCALE GENOMIC DNA]</scope>
    <source>
        <strain evidence="4 5">DSM 28354</strain>
    </source>
</reference>
<dbReference type="PANTHER" id="PTHR10584">
    <property type="entry name" value="SUGAR KINASE"/>
    <property type="match status" value="1"/>
</dbReference>
<proteinExistence type="predicted"/>
<evidence type="ECO:0000256" key="2">
    <source>
        <dbReference type="ARBA" id="ARBA00022777"/>
    </source>
</evidence>
<accession>A0A2T0TIW5</accession>
<comment type="caution">
    <text evidence="4">The sequence shown here is derived from an EMBL/GenBank/DDBJ whole genome shotgun (WGS) entry which is preliminary data.</text>
</comment>
<dbReference type="GO" id="GO:0005829">
    <property type="term" value="C:cytosol"/>
    <property type="evidence" value="ECO:0007669"/>
    <property type="project" value="TreeGrafter"/>
</dbReference>
<feature type="domain" description="Carbohydrate kinase PfkB" evidence="3">
    <location>
        <begin position="21"/>
        <end position="279"/>
    </location>
</feature>
<dbReference type="RefSeq" id="WP_106136408.1">
    <property type="nucleotide sequence ID" value="NZ_PVTE01000002.1"/>
</dbReference>
<name>A0A2T0TIW5_9BACT</name>
<dbReference type="GO" id="GO:0016301">
    <property type="term" value="F:kinase activity"/>
    <property type="evidence" value="ECO:0007669"/>
    <property type="project" value="UniProtKB-KW"/>
</dbReference>
<evidence type="ECO:0000259" key="3">
    <source>
        <dbReference type="Pfam" id="PF00294"/>
    </source>
</evidence>
<dbReference type="AlphaFoldDB" id="A0A2T0TIW5"/>
<dbReference type="PANTHER" id="PTHR10584:SF166">
    <property type="entry name" value="RIBOKINASE"/>
    <property type="match status" value="1"/>
</dbReference>
<dbReference type="SUPFAM" id="SSF53613">
    <property type="entry name" value="Ribokinase-like"/>
    <property type="match status" value="1"/>
</dbReference>
<dbReference type="PROSITE" id="PS00584">
    <property type="entry name" value="PFKB_KINASES_2"/>
    <property type="match status" value="1"/>
</dbReference>
<dbReference type="InterPro" id="IPR029056">
    <property type="entry name" value="Ribokinase-like"/>
</dbReference>
<evidence type="ECO:0000313" key="5">
    <source>
        <dbReference type="Proteomes" id="UP000238375"/>
    </source>
</evidence>